<reference evidence="2 4" key="1">
    <citation type="submission" date="2015-09" db="EMBL/GenBank/DDBJ databases">
        <authorList>
            <consortium name="Pathogen Informatics"/>
        </authorList>
    </citation>
    <scope>NUCLEOTIDE SEQUENCE [LARGE SCALE GENOMIC DNA]</scope>
    <source>
        <strain evidence="2 4">2789STDY5834968</strain>
    </source>
</reference>
<dbReference type="SUPFAM" id="SSF54909">
    <property type="entry name" value="Dimeric alpha+beta barrel"/>
    <property type="match status" value="1"/>
</dbReference>
<name>A0A173V6W2_9FIRM</name>
<dbReference type="PANTHER" id="PTHR37832:SF1">
    <property type="entry name" value="STRESS-RESPONSE A_B BARREL DOMAIN-CONTAINING PROTEIN"/>
    <property type="match status" value="1"/>
</dbReference>
<dbReference type="SMART" id="SM00886">
    <property type="entry name" value="Dabb"/>
    <property type="match status" value="1"/>
</dbReference>
<dbReference type="EMBL" id="CYXM01000014">
    <property type="protein sequence ID" value="CUN22376.1"/>
    <property type="molecule type" value="Genomic_DNA"/>
</dbReference>
<dbReference type="Proteomes" id="UP001212823">
    <property type="component" value="Unassembled WGS sequence"/>
</dbReference>
<dbReference type="InterPro" id="IPR013097">
    <property type="entry name" value="Dabb"/>
</dbReference>
<evidence type="ECO:0000313" key="3">
    <source>
        <dbReference type="EMBL" id="MDB8018360.1"/>
    </source>
</evidence>
<dbReference type="PROSITE" id="PS51502">
    <property type="entry name" value="S_R_A_B_BARREL"/>
    <property type="match status" value="1"/>
</dbReference>
<dbReference type="RefSeq" id="WP_055238514.1">
    <property type="nucleotide sequence ID" value="NZ_CYXM01000014.1"/>
</dbReference>
<dbReference type="Pfam" id="PF07876">
    <property type="entry name" value="Dabb"/>
    <property type="match status" value="1"/>
</dbReference>
<organism evidence="2 4">
    <name type="scientific">Agathobacter rectalis</name>
    <dbReference type="NCBI Taxonomy" id="39491"/>
    <lineage>
        <taxon>Bacteria</taxon>
        <taxon>Bacillati</taxon>
        <taxon>Bacillota</taxon>
        <taxon>Clostridia</taxon>
        <taxon>Lachnospirales</taxon>
        <taxon>Lachnospiraceae</taxon>
        <taxon>Agathobacter</taxon>
    </lineage>
</organism>
<evidence type="ECO:0000313" key="4">
    <source>
        <dbReference type="Proteomes" id="UP000095673"/>
    </source>
</evidence>
<dbReference type="AlphaFoldDB" id="A0A173V6W2"/>
<evidence type="ECO:0000259" key="1">
    <source>
        <dbReference type="PROSITE" id="PS51502"/>
    </source>
</evidence>
<sequence length="100" mass="11184">MVKHIILWTLKDEYTQAQKKEIRAGIKEGLEGLKGQIPGMIDISVRTDYLPTSTVDVMLDTTFEDADALAAYAKNPKHVAVADTRVRPFTANRACMDFEV</sequence>
<dbReference type="InterPro" id="IPR011008">
    <property type="entry name" value="Dimeric_a/b-barrel"/>
</dbReference>
<dbReference type="Proteomes" id="UP000095673">
    <property type="component" value="Unassembled WGS sequence"/>
</dbReference>
<proteinExistence type="predicted"/>
<protein>
    <submittedName>
        <fullName evidence="3">Dabb family protein</fullName>
    </submittedName>
    <submittedName>
        <fullName evidence="2">Stress responsive A/B Barrel Domain</fullName>
    </submittedName>
</protein>
<evidence type="ECO:0000313" key="2">
    <source>
        <dbReference type="EMBL" id="CUN22376.1"/>
    </source>
</evidence>
<dbReference type="OrthoDB" id="9808130at2"/>
<dbReference type="Gene3D" id="3.30.70.100">
    <property type="match status" value="1"/>
</dbReference>
<dbReference type="PANTHER" id="PTHR37832">
    <property type="entry name" value="BLL2683 PROTEIN"/>
    <property type="match status" value="1"/>
</dbReference>
<reference evidence="3" key="2">
    <citation type="submission" date="2023-01" db="EMBL/GenBank/DDBJ databases">
        <title>Human gut microbiome strain richness.</title>
        <authorList>
            <person name="Chen-Liaw A."/>
        </authorList>
    </citation>
    <scope>NUCLEOTIDE SEQUENCE</scope>
    <source>
        <strain evidence="3">1001283st1_D2_1001283B150209_150212</strain>
    </source>
</reference>
<gene>
    <name evidence="2" type="ORF">ERS852580_02649</name>
    <name evidence="3" type="ORF">PNE45_09985</name>
</gene>
<feature type="domain" description="Stress-response A/B barrel" evidence="1">
    <location>
        <begin position="2"/>
        <end position="98"/>
    </location>
</feature>
<dbReference type="EMBL" id="JAQLYE010000016">
    <property type="protein sequence ID" value="MDB8018360.1"/>
    <property type="molecule type" value="Genomic_DNA"/>
</dbReference>
<accession>A0A173V6W2</accession>